<dbReference type="CDD" id="cd01104">
    <property type="entry name" value="HTH_MlrA-CarA"/>
    <property type="match status" value="1"/>
</dbReference>
<dbReference type="GO" id="GO:0031419">
    <property type="term" value="F:cobalamin binding"/>
    <property type="evidence" value="ECO:0007669"/>
    <property type="project" value="InterPro"/>
</dbReference>
<accession>A0A917VI61</accession>
<dbReference type="GO" id="GO:0003700">
    <property type="term" value="F:DNA-binding transcription factor activity"/>
    <property type="evidence" value="ECO:0007669"/>
    <property type="project" value="InterPro"/>
</dbReference>
<dbReference type="InterPro" id="IPR047057">
    <property type="entry name" value="MerR_fam"/>
</dbReference>
<dbReference type="Gene3D" id="1.10.1240.10">
    <property type="entry name" value="Methionine synthase domain"/>
    <property type="match status" value="1"/>
</dbReference>
<gene>
    <name evidence="5" type="ORF">GCM10007964_29990</name>
</gene>
<evidence type="ECO:0000313" key="6">
    <source>
        <dbReference type="Proteomes" id="UP000645217"/>
    </source>
</evidence>
<reference evidence="5" key="1">
    <citation type="journal article" date="2014" name="Int. J. Syst. Evol. Microbiol.">
        <title>Complete genome sequence of Corynebacterium casei LMG S-19264T (=DSM 44701T), isolated from a smear-ripened cheese.</title>
        <authorList>
            <consortium name="US DOE Joint Genome Institute (JGI-PGF)"/>
            <person name="Walter F."/>
            <person name="Albersmeier A."/>
            <person name="Kalinowski J."/>
            <person name="Ruckert C."/>
        </authorList>
    </citation>
    <scope>NUCLEOTIDE SEQUENCE</scope>
    <source>
        <strain evidence="5">JCM 13064</strain>
    </source>
</reference>
<evidence type="ECO:0000259" key="4">
    <source>
        <dbReference type="PROSITE" id="PS51332"/>
    </source>
</evidence>
<comment type="caution">
    <text evidence="5">The sequence shown here is derived from an EMBL/GenBank/DDBJ whole genome shotgun (WGS) entry which is preliminary data.</text>
</comment>
<dbReference type="InterPro" id="IPR036594">
    <property type="entry name" value="Meth_synthase_dom"/>
</dbReference>
<organism evidence="5 6">
    <name type="scientific">Sphaerisporangium melleum</name>
    <dbReference type="NCBI Taxonomy" id="321316"/>
    <lineage>
        <taxon>Bacteria</taxon>
        <taxon>Bacillati</taxon>
        <taxon>Actinomycetota</taxon>
        <taxon>Actinomycetes</taxon>
        <taxon>Streptosporangiales</taxon>
        <taxon>Streptosporangiaceae</taxon>
        <taxon>Sphaerisporangium</taxon>
    </lineage>
</organism>
<evidence type="ECO:0000256" key="2">
    <source>
        <dbReference type="SAM" id="MobiDB-lite"/>
    </source>
</evidence>
<dbReference type="PANTHER" id="PTHR30204:SF97">
    <property type="entry name" value="MERR FAMILY REGULATORY PROTEIN"/>
    <property type="match status" value="1"/>
</dbReference>
<dbReference type="InterPro" id="IPR000551">
    <property type="entry name" value="MerR-type_HTH_dom"/>
</dbReference>
<dbReference type="GO" id="GO:0003677">
    <property type="term" value="F:DNA binding"/>
    <property type="evidence" value="ECO:0007669"/>
    <property type="project" value="UniProtKB-KW"/>
</dbReference>
<dbReference type="GO" id="GO:0046872">
    <property type="term" value="F:metal ion binding"/>
    <property type="evidence" value="ECO:0007669"/>
    <property type="project" value="InterPro"/>
</dbReference>
<name>A0A917VI61_9ACTN</name>
<dbReference type="AlphaFoldDB" id="A0A917VI61"/>
<keyword evidence="6" id="KW-1185">Reference proteome</keyword>
<sequence length="347" mass="36550">MDESTATRAGEAVARAGTEVEYGIGAVARRLGVPASTLRTWNLRYGIGPSRRSAGGHRRYDAVDLRRLEEMDRLVKAGVPPAEAARAALRPLQEFTRAAFPVQVAPPVTGLDSGADKGERGRTAVSGGTADQEHPPSPDSAGEAVPQVTGLVRAALNLDDRAVVAGLDAALDRHGVAWTWERLVLPVYAAITRRQELSGRGIEIEHLFSERLLSALVGRAARPERPAHPRPVLLACAQEEQHCLAVYALAAALTSADGLETRVLGPRTPPSALADAMRRMGPSAVFVWSQRAATGDPAALRALPVLRPASRIVAGGPGWWHDALPPGVAHASSLPAAVALIRAALGH</sequence>
<dbReference type="InterPro" id="IPR009061">
    <property type="entry name" value="DNA-bd_dom_put_sf"/>
</dbReference>
<dbReference type="SUPFAM" id="SSF46955">
    <property type="entry name" value="Putative DNA-binding domain"/>
    <property type="match status" value="1"/>
</dbReference>
<feature type="domain" description="HTH merR-type" evidence="3">
    <location>
        <begin position="21"/>
        <end position="90"/>
    </location>
</feature>
<dbReference type="RefSeq" id="WP_189163621.1">
    <property type="nucleotide sequence ID" value="NZ_BMNT01000015.1"/>
</dbReference>
<dbReference type="Gene3D" id="1.10.1660.10">
    <property type="match status" value="1"/>
</dbReference>
<protein>
    <submittedName>
        <fullName evidence="5">MerR family transcriptional regulator</fullName>
    </submittedName>
</protein>
<dbReference type="PROSITE" id="PS51332">
    <property type="entry name" value="B12_BINDING"/>
    <property type="match status" value="1"/>
</dbReference>
<reference evidence="5" key="2">
    <citation type="submission" date="2020-09" db="EMBL/GenBank/DDBJ databases">
        <authorList>
            <person name="Sun Q."/>
            <person name="Ohkuma M."/>
        </authorList>
    </citation>
    <scope>NUCLEOTIDE SEQUENCE</scope>
    <source>
        <strain evidence="5">JCM 13064</strain>
    </source>
</reference>
<evidence type="ECO:0000313" key="5">
    <source>
        <dbReference type="EMBL" id="GGK85508.1"/>
    </source>
</evidence>
<dbReference type="Gene3D" id="3.40.50.280">
    <property type="entry name" value="Cobalamin-binding domain"/>
    <property type="match status" value="1"/>
</dbReference>
<keyword evidence="1" id="KW-0238">DNA-binding</keyword>
<evidence type="ECO:0000259" key="3">
    <source>
        <dbReference type="PROSITE" id="PS50937"/>
    </source>
</evidence>
<proteinExistence type="predicted"/>
<dbReference type="PROSITE" id="PS50937">
    <property type="entry name" value="HTH_MERR_2"/>
    <property type="match status" value="1"/>
</dbReference>
<feature type="region of interest" description="Disordered" evidence="2">
    <location>
        <begin position="107"/>
        <end position="144"/>
    </location>
</feature>
<feature type="domain" description="B12-binding" evidence="4">
    <location>
        <begin position="229"/>
        <end position="347"/>
    </location>
</feature>
<dbReference type="EMBL" id="BMNT01000015">
    <property type="protein sequence ID" value="GGK85508.1"/>
    <property type="molecule type" value="Genomic_DNA"/>
</dbReference>
<dbReference type="SMART" id="SM00422">
    <property type="entry name" value="HTH_MERR"/>
    <property type="match status" value="1"/>
</dbReference>
<dbReference type="InterPro" id="IPR006158">
    <property type="entry name" value="Cobalamin-bd"/>
</dbReference>
<dbReference type="Proteomes" id="UP000645217">
    <property type="component" value="Unassembled WGS sequence"/>
</dbReference>
<evidence type="ECO:0000256" key="1">
    <source>
        <dbReference type="ARBA" id="ARBA00023125"/>
    </source>
</evidence>
<dbReference type="PANTHER" id="PTHR30204">
    <property type="entry name" value="REDOX-CYCLING DRUG-SENSING TRANSCRIPTIONAL ACTIVATOR SOXR"/>
    <property type="match status" value="1"/>
</dbReference>
<dbReference type="Pfam" id="PF13411">
    <property type="entry name" value="MerR_1"/>
    <property type="match status" value="1"/>
</dbReference>